<dbReference type="AlphaFoldDB" id="A0A7I0NSW5"/>
<evidence type="ECO:0000313" key="5">
    <source>
        <dbReference type="Proteomes" id="UP000509418"/>
    </source>
</evidence>
<keyword evidence="5" id="KW-1185">Reference proteome</keyword>
<evidence type="ECO:0000256" key="2">
    <source>
        <dbReference type="SAM" id="SignalP"/>
    </source>
</evidence>
<evidence type="ECO:0000313" key="3">
    <source>
        <dbReference type="EMBL" id="QKZ16158.1"/>
    </source>
</evidence>
<feature type="chain" id="PRO_5044657744" description="Pentapeptide repeat-containing protein" evidence="2">
    <location>
        <begin position="27"/>
        <end position="86"/>
    </location>
</feature>
<organism evidence="3 5">
    <name type="scientific">Streptomyces chartreusis</name>
    <dbReference type="NCBI Taxonomy" id="1969"/>
    <lineage>
        <taxon>Bacteria</taxon>
        <taxon>Bacillati</taxon>
        <taxon>Actinomycetota</taxon>
        <taxon>Actinomycetes</taxon>
        <taxon>Kitasatosporales</taxon>
        <taxon>Streptomycetaceae</taxon>
        <taxon>Streptomyces</taxon>
    </lineage>
</organism>
<dbReference type="GeneID" id="91332765"/>
<reference evidence="3 5" key="1">
    <citation type="submission" date="2020-06" db="EMBL/GenBank/DDBJ databases">
        <title>Genome mining for natural products.</title>
        <authorList>
            <person name="Zhang B."/>
            <person name="Shi J."/>
            <person name="Ge H."/>
        </authorList>
    </citation>
    <scope>NUCLEOTIDE SEQUENCE [LARGE SCALE GENOMIC DNA]</scope>
    <source>
        <strain evidence="3 5">NA02069</strain>
    </source>
</reference>
<evidence type="ECO:0008006" key="6">
    <source>
        <dbReference type="Google" id="ProtNLM"/>
    </source>
</evidence>
<proteinExistence type="predicted"/>
<evidence type="ECO:0000313" key="4">
    <source>
        <dbReference type="EMBL" id="QKZ23923.1"/>
    </source>
</evidence>
<name>A0A7I0NSW5_STRCX</name>
<dbReference type="EMBL" id="CP056041">
    <property type="protein sequence ID" value="QKZ23923.1"/>
    <property type="molecule type" value="Genomic_DNA"/>
</dbReference>
<accession>A0A7I0NSW5</accession>
<feature type="signal peptide" evidence="2">
    <location>
        <begin position="1"/>
        <end position="26"/>
    </location>
</feature>
<feature type="region of interest" description="Disordered" evidence="1">
    <location>
        <begin position="29"/>
        <end position="86"/>
    </location>
</feature>
<dbReference type="RefSeq" id="WP_150506238.1">
    <property type="nucleotide sequence ID" value="NZ_BMUS01000023.1"/>
</dbReference>
<keyword evidence="2" id="KW-0732">Signal</keyword>
<evidence type="ECO:0000256" key="1">
    <source>
        <dbReference type="SAM" id="MobiDB-lite"/>
    </source>
</evidence>
<gene>
    <name evidence="3" type="ORF">HUT05_01450</name>
    <name evidence="4" type="ORF">HUT05_45170</name>
</gene>
<dbReference type="EMBL" id="CP056041">
    <property type="protein sequence ID" value="QKZ16158.1"/>
    <property type="molecule type" value="Genomic_DNA"/>
</dbReference>
<protein>
    <recommendedName>
        <fullName evidence="6">Pentapeptide repeat-containing protein</fullName>
    </recommendedName>
</protein>
<sequence>MRARAVLAAVALAGTVLFGGAGQALADDDDMGSAGADFGSTAPAAPEFDQGAFGSGQDASGMGQEASGSGQDASGFGEGGSDFDLG</sequence>
<dbReference type="Proteomes" id="UP000509418">
    <property type="component" value="Chromosome"/>
</dbReference>